<reference evidence="2" key="2">
    <citation type="submission" date="2023-05" db="EMBL/GenBank/DDBJ databases">
        <authorList>
            <consortium name="Lawrence Berkeley National Laboratory"/>
            <person name="Steindorff A."/>
            <person name="Hensen N."/>
            <person name="Bonometti L."/>
            <person name="Westerberg I."/>
            <person name="Brannstrom I.O."/>
            <person name="Guillou S."/>
            <person name="Cros-Aarteil S."/>
            <person name="Calhoun S."/>
            <person name="Haridas S."/>
            <person name="Kuo A."/>
            <person name="Mondo S."/>
            <person name="Pangilinan J."/>
            <person name="Riley R."/>
            <person name="Labutti K."/>
            <person name="Andreopoulos B."/>
            <person name="Lipzen A."/>
            <person name="Chen C."/>
            <person name="Yanf M."/>
            <person name="Daum C."/>
            <person name="Ng V."/>
            <person name="Clum A."/>
            <person name="Ohm R."/>
            <person name="Martin F."/>
            <person name="Silar P."/>
            <person name="Natvig D."/>
            <person name="Lalanne C."/>
            <person name="Gautier V."/>
            <person name="Ament-Velasquez S.L."/>
            <person name="Kruys A."/>
            <person name="Hutchinson M.I."/>
            <person name="Powell A.J."/>
            <person name="Barry K."/>
            <person name="Miller A.N."/>
            <person name="Grigoriev I.V."/>
            <person name="Debuchy R."/>
            <person name="Gladieux P."/>
            <person name="Thoren M.H."/>
            <person name="Johannesson H."/>
        </authorList>
    </citation>
    <scope>NUCLEOTIDE SEQUENCE</scope>
    <source>
        <strain evidence="2">CBS 990.96</strain>
    </source>
</reference>
<evidence type="ECO:0000313" key="2">
    <source>
        <dbReference type="EMBL" id="KAK4222846.1"/>
    </source>
</evidence>
<proteinExistence type="predicted"/>
<dbReference type="Proteomes" id="UP001301958">
    <property type="component" value="Unassembled WGS sequence"/>
</dbReference>
<comment type="caution">
    <text evidence="2">The sequence shown here is derived from an EMBL/GenBank/DDBJ whole genome shotgun (WGS) entry which is preliminary data.</text>
</comment>
<dbReference type="EMBL" id="MU865451">
    <property type="protein sequence ID" value="KAK4222846.1"/>
    <property type="molecule type" value="Genomic_DNA"/>
</dbReference>
<evidence type="ECO:0000313" key="3">
    <source>
        <dbReference type="Proteomes" id="UP001301958"/>
    </source>
</evidence>
<organism evidence="2 3">
    <name type="scientific">Podospora fimiseda</name>
    <dbReference type="NCBI Taxonomy" id="252190"/>
    <lineage>
        <taxon>Eukaryota</taxon>
        <taxon>Fungi</taxon>
        <taxon>Dikarya</taxon>
        <taxon>Ascomycota</taxon>
        <taxon>Pezizomycotina</taxon>
        <taxon>Sordariomycetes</taxon>
        <taxon>Sordariomycetidae</taxon>
        <taxon>Sordariales</taxon>
        <taxon>Podosporaceae</taxon>
        <taxon>Podospora</taxon>
    </lineage>
</organism>
<keyword evidence="1" id="KW-0732">Signal</keyword>
<evidence type="ECO:0008006" key="4">
    <source>
        <dbReference type="Google" id="ProtNLM"/>
    </source>
</evidence>
<feature type="chain" id="PRO_5042929493" description="Secreted protein" evidence="1">
    <location>
        <begin position="22"/>
        <end position="138"/>
    </location>
</feature>
<reference evidence="2" key="1">
    <citation type="journal article" date="2023" name="Mol. Phylogenet. Evol.">
        <title>Genome-scale phylogeny and comparative genomics of the fungal order Sordariales.</title>
        <authorList>
            <person name="Hensen N."/>
            <person name="Bonometti L."/>
            <person name="Westerberg I."/>
            <person name="Brannstrom I.O."/>
            <person name="Guillou S."/>
            <person name="Cros-Aarteil S."/>
            <person name="Calhoun S."/>
            <person name="Haridas S."/>
            <person name="Kuo A."/>
            <person name="Mondo S."/>
            <person name="Pangilinan J."/>
            <person name="Riley R."/>
            <person name="LaButti K."/>
            <person name="Andreopoulos B."/>
            <person name="Lipzen A."/>
            <person name="Chen C."/>
            <person name="Yan M."/>
            <person name="Daum C."/>
            <person name="Ng V."/>
            <person name="Clum A."/>
            <person name="Steindorff A."/>
            <person name="Ohm R.A."/>
            <person name="Martin F."/>
            <person name="Silar P."/>
            <person name="Natvig D.O."/>
            <person name="Lalanne C."/>
            <person name="Gautier V."/>
            <person name="Ament-Velasquez S.L."/>
            <person name="Kruys A."/>
            <person name="Hutchinson M.I."/>
            <person name="Powell A.J."/>
            <person name="Barry K."/>
            <person name="Miller A.N."/>
            <person name="Grigoriev I.V."/>
            <person name="Debuchy R."/>
            <person name="Gladieux P."/>
            <person name="Hiltunen Thoren M."/>
            <person name="Johannesson H."/>
        </authorList>
    </citation>
    <scope>NUCLEOTIDE SEQUENCE</scope>
    <source>
        <strain evidence="2">CBS 990.96</strain>
    </source>
</reference>
<gene>
    <name evidence="2" type="ORF">QBC38DRAFT_66162</name>
</gene>
<sequence length="138" mass="15602">MGCCLSAFLRILLHLVMLVETFFSKKDLDHTDGFTPDSNTGAELDFRVLVTTTRQTTKTIKNCRATNGTIRPFFSYTRTRFHGHLALLLAAPFTGRKKNEAKSNQPHETVAEGFLHKRRRYGVARSGVFCLWKQGPLA</sequence>
<keyword evidence="3" id="KW-1185">Reference proteome</keyword>
<feature type="signal peptide" evidence="1">
    <location>
        <begin position="1"/>
        <end position="21"/>
    </location>
</feature>
<evidence type="ECO:0000256" key="1">
    <source>
        <dbReference type="SAM" id="SignalP"/>
    </source>
</evidence>
<protein>
    <recommendedName>
        <fullName evidence="4">Secreted protein</fullName>
    </recommendedName>
</protein>
<dbReference type="AlphaFoldDB" id="A0AAN7BEI5"/>
<name>A0AAN7BEI5_9PEZI</name>
<accession>A0AAN7BEI5</accession>